<evidence type="ECO:0000256" key="3">
    <source>
        <dbReference type="ARBA" id="ARBA00023125"/>
    </source>
</evidence>
<keyword evidence="3" id="KW-0238">DNA-binding</keyword>
<proteinExistence type="predicted"/>
<accession>A0AAU9RJB9</accession>
<dbReference type="GO" id="GO:0003677">
    <property type="term" value="F:DNA binding"/>
    <property type="evidence" value="ECO:0007669"/>
    <property type="project" value="UniProtKB-KW"/>
</dbReference>
<name>A0AAU9RJB9_THLAR</name>
<evidence type="ECO:0000256" key="4">
    <source>
        <dbReference type="ARBA" id="ARBA00023163"/>
    </source>
</evidence>
<dbReference type="GO" id="GO:0005634">
    <property type="term" value="C:nucleus"/>
    <property type="evidence" value="ECO:0007669"/>
    <property type="project" value="UniProtKB-SubCell"/>
</dbReference>
<dbReference type="Gene3D" id="2.40.330.10">
    <property type="entry name" value="DNA-binding pseudobarrel domain"/>
    <property type="match status" value="1"/>
</dbReference>
<dbReference type="EMBL" id="OU466858">
    <property type="protein sequence ID" value="CAH2044501.1"/>
    <property type="molecule type" value="Genomic_DNA"/>
</dbReference>
<comment type="subcellular location">
    <subcellularLocation>
        <location evidence="1">Nucleus</location>
    </subcellularLocation>
</comment>
<organism evidence="6 7">
    <name type="scientific">Thlaspi arvense</name>
    <name type="common">Field penny-cress</name>
    <dbReference type="NCBI Taxonomy" id="13288"/>
    <lineage>
        <taxon>Eukaryota</taxon>
        <taxon>Viridiplantae</taxon>
        <taxon>Streptophyta</taxon>
        <taxon>Embryophyta</taxon>
        <taxon>Tracheophyta</taxon>
        <taxon>Spermatophyta</taxon>
        <taxon>Magnoliopsida</taxon>
        <taxon>eudicotyledons</taxon>
        <taxon>Gunneridae</taxon>
        <taxon>Pentapetalae</taxon>
        <taxon>rosids</taxon>
        <taxon>malvids</taxon>
        <taxon>Brassicales</taxon>
        <taxon>Brassicaceae</taxon>
        <taxon>Thlaspideae</taxon>
        <taxon>Thlaspi</taxon>
    </lineage>
</organism>
<keyword evidence="4" id="KW-0804">Transcription</keyword>
<gene>
    <name evidence="6" type="ORF">TAV2_LOCUS6947</name>
</gene>
<evidence type="ECO:0000313" key="6">
    <source>
        <dbReference type="EMBL" id="CAH2044501.1"/>
    </source>
</evidence>
<dbReference type="Proteomes" id="UP000836841">
    <property type="component" value="Chromosome 2"/>
</dbReference>
<evidence type="ECO:0000256" key="2">
    <source>
        <dbReference type="ARBA" id="ARBA00023015"/>
    </source>
</evidence>
<reference evidence="6 7" key="1">
    <citation type="submission" date="2022-03" db="EMBL/GenBank/DDBJ databases">
        <authorList>
            <person name="Nunn A."/>
            <person name="Chopra R."/>
            <person name="Nunn A."/>
            <person name="Contreras Garrido A."/>
        </authorList>
    </citation>
    <scope>NUCLEOTIDE SEQUENCE [LARGE SCALE GENOMIC DNA]</scope>
</reference>
<dbReference type="InterPro" id="IPR051442">
    <property type="entry name" value="B3_domain"/>
</dbReference>
<protein>
    <submittedName>
        <fullName evidence="6">Uncharacterized protein</fullName>
    </submittedName>
</protein>
<keyword evidence="7" id="KW-1185">Reference proteome</keyword>
<dbReference type="PANTHER" id="PTHR34269:SF5">
    <property type="entry name" value="GENOME ASSEMBLY, CHROMOSOME: A02"/>
    <property type="match status" value="1"/>
</dbReference>
<evidence type="ECO:0000313" key="7">
    <source>
        <dbReference type="Proteomes" id="UP000836841"/>
    </source>
</evidence>
<dbReference type="AlphaFoldDB" id="A0AAU9RJB9"/>
<keyword evidence="2" id="KW-0805">Transcription regulation</keyword>
<sequence>MIKTVFYTFLKTKEQEENENLADFNNPLNPQEIEIRPITPSPWEILKTLTIDELWTGGKFQLPLDHMWDTMLRHEPRYVKPLTRVLVGSFQIHVKDLDTNTLHSVTLWKYPHEDTFAMRESWIEDFVRRRRLVVGMVVGMYWDFNANMLCFSLLEGSYQ</sequence>
<evidence type="ECO:0000256" key="5">
    <source>
        <dbReference type="ARBA" id="ARBA00023242"/>
    </source>
</evidence>
<evidence type="ECO:0000256" key="1">
    <source>
        <dbReference type="ARBA" id="ARBA00004123"/>
    </source>
</evidence>
<dbReference type="PANTHER" id="PTHR34269">
    <property type="entry name" value="TRANSCRIPTION FACTOR B3-DOMAIN FAMILY-RELATED"/>
    <property type="match status" value="1"/>
</dbReference>
<keyword evidence="5" id="KW-0539">Nucleus</keyword>
<dbReference type="InterPro" id="IPR015300">
    <property type="entry name" value="DNA-bd_pseudobarrel_sf"/>
</dbReference>